<dbReference type="InterPro" id="IPR003313">
    <property type="entry name" value="AraC-bd"/>
</dbReference>
<protein>
    <submittedName>
        <fullName evidence="5">AraC-type DNA-binding protein</fullName>
    </submittedName>
</protein>
<evidence type="ECO:0000313" key="5">
    <source>
        <dbReference type="EMBL" id="SIS70200.1"/>
    </source>
</evidence>
<keyword evidence="2 5" id="KW-0238">DNA-binding</keyword>
<dbReference type="Proteomes" id="UP000186744">
    <property type="component" value="Unassembled WGS sequence"/>
</dbReference>
<dbReference type="AlphaFoldDB" id="A0A1N7L940"/>
<feature type="domain" description="HTH araC/xylS-type" evidence="4">
    <location>
        <begin position="188"/>
        <end position="286"/>
    </location>
</feature>
<evidence type="ECO:0000256" key="3">
    <source>
        <dbReference type="ARBA" id="ARBA00023163"/>
    </source>
</evidence>
<name>A0A1N7L940_9FLAO</name>
<organism evidence="5 6">
    <name type="scientific">Chryseobacterium ureilyticum</name>
    <dbReference type="NCBI Taxonomy" id="373668"/>
    <lineage>
        <taxon>Bacteria</taxon>
        <taxon>Pseudomonadati</taxon>
        <taxon>Bacteroidota</taxon>
        <taxon>Flavobacteriia</taxon>
        <taxon>Flavobacteriales</taxon>
        <taxon>Weeksellaceae</taxon>
        <taxon>Chryseobacterium group</taxon>
        <taxon>Chryseobacterium</taxon>
    </lineage>
</organism>
<evidence type="ECO:0000256" key="2">
    <source>
        <dbReference type="ARBA" id="ARBA00023125"/>
    </source>
</evidence>
<evidence type="ECO:0000313" key="6">
    <source>
        <dbReference type="Proteomes" id="UP000186744"/>
    </source>
</evidence>
<dbReference type="Pfam" id="PF12833">
    <property type="entry name" value="HTH_18"/>
    <property type="match status" value="1"/>
</dbReference>
<evidence type="ECO:0000259" key="4">
    <source>
        <dbReference type="PROSITE" id="PS01124"/>
    </source>
</evidence>
<dbReference type="Gene3D" id="1.10.10.60">
    <property type="entry name" value="Homeodomain-like"/>
    <property type="match status" value="1"/>
</dbReference>
<dbReference type="PRINTS" id="PR00032">
    <property type="entry name" value="HTHARAC"/>
</dbReference>
<dbReference type="PANTHER" id="PTHR43280:SF32">
    <property type="entry name" value="TRANSCRIPTIONAL REGULATORY PROTEIN"/>
    <property type="match status" value="1"/>
</dbReference>
<dbReference type="SUPFAM" id="SSF46689">
    <property type="entry name" value="Homeodomain-like"/>
    <property type="match status" value="1"/>
</dbReference>
<dbReference type="SUPFAM" id="SSF51215">
    <property type="entry name" value="Regulatory protein AraC"/>
    <property type="match status" value="1"/>
</dbReference>
<keyword evidence="1" id="KW-0805">Transcription regulation</keyword>
<keyword evidence="6" id="KW-1185">Reference proteome</keyword>
<dbReference type="EMBL" id="FTOL01000001">
    <property type="protein sequence ID" value="SIS70200.1"/>
    <property type="molecule type" value="Genomic_DNA"/>
</dbReference>
<dbReference type="InterPro" id="IPR009057">
    <property type="entry name" value="Homeodomain-like_sf"/>
</dbReference>
<dbReference type="OrthoDB" id="2666928at2"/>
<dbReference type="GO" id="GO:0043565">
    <property type="term" value="F:sequence-specific DNA binding"/>
    <property type="evidence" value="ECO:0007669"/>
    <property type="project" value="InterPro"/>
</dbReference>
<dbReference type="PROSITE" id="PS01124">
    <property type="entry name" value="HTH_ARAC_FAMILY_2"/>
    <property type="match status" value="1"/>
</dbReference>
<dbReference type="RefSeq" id="WP_076550492.1">
    <property type="nucleotide sequence ID" value="NZ_FTOL01000001.1"/>
</dbReference>
<dbReference type="InterPro" id="IPR037923">
    <property type="entry name" value="HTH-like"/>
</dbReference>
<dbReference type="STRING" id="373668.SAMN05421786_1011101"/>
<dbReference type="InterPro" id="IPR018060">
    <property type="entry name" value="HTH_AraC"/>
</dbReference>
<sequence>MNDFKIEPFLHSENSPHFITTKGISDLLLSRPSQLFQPHKILFNCIHLFCEGEGSINIDFKTINIKERHILFVSPHQICQFNTPVNYKSRVMIFTEGFLCQSRLQTQFYGETNLFNDPLNIAYINLEDRFEEVLLLFDCIQSELGRPYREIQSTILNNYLFNILLISEDVSTNSKIKLDFCGDRLLVSKFKSLVNKNLNQHLSLDYYSEALNINLRTFQKIFLKVENQTPKQWLINRLILEIKRNLTYNESSVSEVAYSLGFKELTNFTKFFKSKTGMTPTQFRNSQKM</sequence>
<dbReference type="InterPro" id="IPR020449">
    <property type="entry name" value="Tscrpt_reg_AraC-type_HTH"/>
</dbReference>
<evidence type="ECO:0000256" key="1">
    <source>
        <dbReference type="ARBA" id="ARBA00023015"/>
    </source>
</evidence>
<dbReference type="Pfam" id="PF02311">
    <property type="entry name" value="AraC_binding"/>
    <property type="match status" value="1"/>
</dbReference>
<dbReference type="SMART" id="SM00342">
    <property type="entry name" value="HTH_ARAC"/>
    <property type="match status" value="1"/>
</dbReference>
<gene>
    <name evidence="5" type="ORF">SAMN05421786_1011101</name>
</gene>
<dbReference type="PANTHER" id="PTHR43280">
    <property type="entry name" value="ARAC-FAMILY TRANSCRIPTIONAL REGULATOR"/>
    <property type="match status" value="1"/>
</dbReference>
<keyword evidence="3" id="KW-0804">Transcription</keyword>
<accession>A0A1N7L940</accession>
<dbReference type="GO" id="GO:0003700">
    <property type="term" value="F:DNA-binding transcription factor activity"/>
    <property type="evidence" value="ECO:0007669"/>
    <property type="project" value="InterPro"/>
</dbReference>
<reference evidence="6" key="1">
    <citation type="submission" date="2017-01" db="EMBL/GenBank/DDBJ databases">
        <authorList>
            <person name="Varghese N."/>
            <person name="Submissions S."/>
        </authorList>
    </citation>
    <scope>NUCLEOTIDE SEQUENCE [LARGE SCALE GENOMIC DNA]</scope>
    <source>
        <strain evidence="6">DSM 18017</strain>
    </source>
</reference>
<proteinExistence type="predicted"/>